<sequence>MGGSLMHPAEELNAGTSYPSIKVRRAVGAKPACHSSALGLVGTGNPNQQEGAPGRAPSLASAQYPPTDAGISPLEVGMWLAHPARRGSLSLNLTSRTGNGDGKSYDNGGRETPPSLVRRSATL</sequence>
<evidence type="ECO:0000313" key="3">
    <source>
        <dbReference type="Proteomes" id="UP000027222"/>
    </source>
</evidence>
<feature type="region of interest" description="Disordered" evidence="1">
    <location>
        <begin position="88"/>
        <end position="123"/>
    </location>
</feature>
<gene>
    <name evidence="2" type="ORF">GALMADRAFT_252991</name>
</gene>
<keyword evidence="3" id="KW-1185">Reference proteome</keyword>
<proteinExistence type="predicted"/>
<dbReference type="HOGENOM" id="CLU_2038263_0_0_1"/>
<dbReference type="Proteomes" id="UP000027222">
    <property type="component" value="Unassembled WGS sequence"/>
</dbReference>
<feature type="compositionally biased region" description="Polar residues" evidence="1">
    <location>
        <begin position="89"/>
        <end position="98"/>
    </location>
</feature>
<reference evidence="3" key="1">
    <citation type="journal article" date="2014" name="Proc. Natl. Acad. Sci. U.S.A.">
        <title>Extensive sampling of basidiomycete genomes demonstrates inadequacy of the white-rot/brown-rot paradigm for wood decay fungi.</title>
        <authorList>
            <person name="Riley R."/>
            <person name="Salamov A.A."/>
            <person name="Brown D.W."/>
            <person name="Nagy L.G."/>
            <person name="Floudas D."/>
            <person name="Held B.W."/>
            <person name="Levasseur A."/>
            <person name="Lombard V."/>
            <person name="Morin E."/>
            <person name="Otillar R."/>
            <person name="Lindquist E.A."/>
            <person name="Sun H."/>
            <person name="LaButti K.M."/>
            <person name="Schmutz J."/>
            <person name="Jabbour D."/>
            <person name="Luo H."/>
            <person name="Baker S.E."/>
            <person name="Pisabarro A.G."/>
            <person name="Walton J.D."/>
            <person name="Blanchette R.A."/>
            <person name="Henrissat B."/>
            <person name="Martin F."/>
            <person name="Cullen D."/>
            <person name="Hibbett D.S."/>
            <person name="Grigoriev I.V."/>
        </authorList>
    </citation>
    <scope>NUCLEOTIDE SEQUENCE [LARGE SCALE GENOMIC DNA]</scope>
    <source>
        <strain evidence="3">CBS 339.88</strain>
    </source>
</reference>
<feature type="region of interest" description="Disordered" evidence="1">
    <location>
        <begin position="37"/>
        <end position="67"/>
    </location>
</feature>
<organism evidence="2 3">
    <name type="scientific">Galerina marginata (strain CBS 339.88)</name>
    <dbReference type="NCBI Taxonomy" id="685588"/>
    <lineage>
        <taxon>Eukaryota</taxon>
        <taxon>Fungi</taxon>
        <taxon>Dikarya</taxon>
        <taxon>Basidiomycota</taxon>
        <taxon>Agaricomycotina</taxon>
        <taxon>Agaricomycetes</taxon>
        <taxon>Agaricomycetidae</taxon>
        <taxon>Agaricales</taxon>
        <taxon>Agaricineae</taxon>
        <taxon>Strophariaceae</taxon>
        <taxon>Galerina</taxon>
    </lineage>
</organism>
<dbReference type="AlphaFoldDB" id="A0A067SPD2"/>
<accession>A0A067SPD2</accession>
<evidence type="ECO:0000256" key="1">
    <source>
        <dbReference type="SAM" id="MobiDB-lite"/>
    </source>
</evidence>
<dbReference type="EMBL" id="KL142388">
    <property type="protein sequence ID" value="KDR72766.1"/>
    <property type="molecule type" value="Genomic_DNA"/>
</dbReference>
<protein>
    <submittedName>
        <fullName evidence="2">Uncharacterized protein</fullName>
    </submittedName>
</protein>
<name>A0A067SPD2_GALM3</name>
<evidence type="ECO:0000313" key="2">
    <source>
        <dbReference type="EMBL" id="KDR72766.1"/>
    </source>
</evidence>